<gene>
    <name evidence="1" type="ORF">O3G_MSEX001470</name>
</gene>
<protein>
    <submittedName>
        <fullName evidence="1">Uncharacterized protein</fullName>
    </submittedName>
</protein>
<evidence type="ECO:0000313" key="1">
    <source>
        <dbReference type="EMBL" id="KAG6440898.1"/>
    </source>
</evidence>
<dbReference type="EMBL" id="JH668282">
    <property type="protein sequence ID" value="KAG6440898.1"/>
    <property type="molecule type" value="Genomic_DNA"/>
</dbReference>
<comment type="caution">
    <text evidence="1">The sequence shown here is derived from an EMBL/GenBank/DDBJ whole genome shotgun (WGS) entry which is preliminary data.</text>
</comment>
<sequence>MTSRDCRLASDVSEFADLFPHNALLALGAAGAPLWRRGAAGVAARACAGEARSHAAALAQALPALLRATAADWAPRGQCYILTVHLSAWLFYKAKAI</sequence>
<organism evidence="1 2">
    <name type="scientific">Manduca sexta</name>
    <name type="common">Tobacco hawkmoth</name>
    <name type="synonym">Tobacco hornworm</name>
    <dbReference type="NCBI Taxonomy" id="7130"/>
    <lineage>
        <taxon>Eukaryota</taxon>
        <taxon>Metazoa</taxon>
        <taxon>Ecdysozoa</taxon>
        <taxon>Arthropoda</taxon>
        <taxon>Hexapoda</taxon>
        <taxon>Insecta</taxon>
        <taxon>Pterygota</taxon>
        <taxon>Neoptera</taxon>
        <taxon>Endopterygota</taxon>
        <taxon>Lepidoptera</taxon>
        <taxon>Glossata</taxon>
        <taxon>Ditrysia</taxon>
        <taxon>Bombycoidea</taxon>
        <taxon>Sphingidae</taxon>
        <taxon>Sphinginae</taxon>
        <taxon>Sphingini</taxon>
        <taxon>Manduca</taxon>
    </lineage>
</organism>
<name>A0A922CCX2_MANSE</name>
<accession>A0A922CCX2</accession>
<evidence type="ECO:0000313" key="2">
    <source>
        <dbReference type="Proteomes" id="UP000791440"/>
    </source>
</evidence>
<keyword evidence="2" id="KW-1185">Reference proteome</keyword>
<dbReference type="Proteomes" id="UP000791440">
    <property type="component" value="Unassembled WGS sequence"/>
</dbReference>
<reference evidence="1" key="1">
    <citation type="journal article" date="2016" name="Insect Biochem. Mol. Biol.">
        <title>Multifaceted biological insights from a draft genome sequence of the tobacco hornworm moth, Manduca sexta.</title>
        <authorList>
            <person name="Kanost M.R."/>
            <person name="Arrese E.L."/>
            <person name="Cao X."/>
            <person name="Chen Y.R."/>
            <person name="Chellapilla S."/>
            <person name="Goldsmith M.R."/>
            <person name="Grosse-Wilde E."/>
            <person name="Heckel D.G."/>
            <person name="Herndon N."/>
            <person name="Jiang H."/>
            <person name="Papanicolaou A."/>
            <person name="Qu J."/>
            <person name="Soulages J.L."/>
            <person name="Vogel H."/>
            <person name="Walters J."/>
            <person name="Waterhouse R.M."/>
            <person name="Ahn S.J."/>
            <person name="Almeida F.C."/>
            <person name="An C."/>
            <person name="Aqrawi P."/>
            <person name="Bretschneider A."/>
            <person name="Bryant W.B."/>
            <person name="Bucks S."/>
            <person name="Chao H."/>
            <person name="Chevignon G."/>
            <person name="Christen J.M."/>
            <person name="Clarke D.F."/>
            <person name="Dittmer N.T."/>
            <person name="Ferguson L.C.F."/>
            <person name="Garavelou S."/>
            <person name="Gordon K.H.J."/>
            <person name="Gunaratna R.T."/>
            <person name="Han Y."/>
            <person name="Hauser F."/>
            <person name="He Y."/>
            <person name="Heidel-Fischer H."/>
            <person name="Hirsh A."/>
            <person name="Hu Y."/>
            <person name="Jiang H."/>
            <person name="Kalra D."/>
            <person name="Klinner C."/>
            <person name="Konig C."/>
            <person name="Kovar C."/>
            <person name="Kroll A.R."/>
            <person name="Kuwar S.S."/>
            <person name="Lee S.L."/>
            <person name="Lehman R."/>
            <person name="Li K."/>
            <person name="Li Z."/>
            <person name="Liang H."/>
            <person name="Lovelace S."/>
            <person name="Lu Z."/>
            <person name="Mansfield J.H."/>
            <person name="McCulloch K.J."/>
            <person name="Mathew T."/>
            <person name="Morton B."/>
            <person name="Muzny D.M."/>
            <person name="Neunemann D."/>
            <person name="Ongeri F."/>
            <person name="Pauchet Y."/>
            <person name="Pu L.L."/>
            <person name="Pyrousis I."/>
            <person name="Rao X.J."/>
            <person name="Redding A."/>
            <person name="Roesel C."/>
            <person name="Sanchez-Gracia A."/>
            <person name="Schaack S."/>
            <person name="Shukla A."/>
            <person name="Tetreau G."/>
            <person name="Wang Y."/>
            <person name="Xiong G.H."/>
            <person name="Traut W."/>
            <person name="Walsh T.K."/>
            <person name="Worley K.C."/>
            <person name="Wu D."/>
            <person name="Wu W."/>
            <person name="Wu Y.Q."/>
            <person name="Zhang X."/>
            <person name="Zou Z."/>
            <person name="Zucker H."/>
            <person name="Briscoe A.D."/>
            <person name="Burmester T."/>
            <person name="Clem R.J."/>
            <person name="Feyereisen R."/>
            <person name="Grimmelikhuijzen C.J.P."/>
            <person name="Hamodrakas S.J."/>
            <person name="Hansson B.S."/>
            <person name="Huguet E."/>
            <person name="Jermiin L.S."/>
            <person name="Lan Q."/>
            <person name="Lehman H.K."/>
            <person name="Lorenzen M."/>
            <person name="Merzendorfer H."/>
            <person name="Michalopoulos I."/>
            <person name="Morton D.B."/>
            <person name="Muthukrishnan S."/>
            <person name="Oakeshott J.G."/>
            <person name="Palmer W."/>
            <person name="Park Y."/>
            <person name="Passarelli A.L."/>
            <person name="Rozas J."/>
            <person name="Schwartz L.M."/>
            <person name="Smith W."/>
            <person name="Southgate A."/>
            <person name="Vilcinskas A."/>
            <person name="Vogt R."/>
            <person name="Wang P."/>
            <person name="Werren J."/>
            <person name="Yu X.Q."/>
            <person name="Zhou J.J."/>
            <person name="Brown S.J."/>
            <person name="Scherer S.E."/>
            <person name="Richards S."/>
            <person name="Blissard G.W."/>
        </authorList>
    </citation>
    <scope>NUCLEOTIDE SEQUENCE</scope>
</reference>
<dbReference type="AlphaFoldDB" id="A0A922CCX2"/>
<reference evidence="1" key="2">
    <citation type="submission" date="2020-12" db="EMBL/GenBank/DDBJ databases">
        <authorList>
            <person name="Kanost M."/>
        </authorList>
    </citation>
    <scope>NUCLEOTIDE SEQUENCE</scope>
</reference>
<proteinExistence type="predicted"/>